<dbReference type="EMBL" id="CP159992">
    <property type="protein sequence ID" value="XCP96090.1"/>
    <property type="molecule type" value="Genomic_DNA"/>
</dbReference>
<gene>
    <name evidence="1" type="ORF">ABXS70_05085</name>
</gene>
<dbReference type="AlphaFoldDB" id="A0AAU8NDX6"/>
<protein>
    <submittedName>
        <fullName evidence="1">Uncharacterized protein</fullName>
    </submittedName>
</protein>
<proteinExistence type="predicted"/>
<organism evidence="1">
    <name type="scientific">Paenibacillus sp. AN1007</name>
    <dbReference type="NCBI Taxonomy" id="3151385"/>
    <lineage>
        <taxon>Bacteria</taxon>
        <taxon>Bacillati</taxon>
        <taxon>Bacillota</taxon>
        <taxon>Bacilli</taxon>
        <taxon>Bacillales</taxon>
        <taxon>Paenibacillaceae</taxon>
        <taxon>Paenibacillus</taxon>
    </lineage>
</organism>
<accession>A0AAU8NDX6</accession>
<name>A0AAU8NDX6_9BACL</name>
<dbReference type="RefSeq" id="WP_366294353.1">
    <property type="nucleotide sequence ID" value="NZ_CP159992.1"/>
</dbReference>
<evidence type="ECO:0000313" key="1">
    <source>
        <dbReference type="EMBL" id="XCP96090.1"/>
    </source>
</evidence>
<sequence length="103" mass="11749">MHQTERMIPNQLKRSIQMELNANQIEVGKQYILVEEPFNKSIVTIEKDESGKSPNWVGWEVRVVKSLAGIELPIGKGISVGWNQEYKHYCPAKFYALEEGATT</sequence>
<reference evidence="1" key="1">
    <citation type="submission" date="2024-05" db="EMBL/GenBank/DDBJ databases">
        <title>Draft genome assemblies of 36 bacteria isolated from hibernating arctic ground squirrels.</title>
        <authorList>
            <person name="McKee H."/>
            <person name="Mullen L."/>
            <person name="Drown D.M."/>
            <person name="Duddleston K.N."/>
        </authorList>
    </citation>
    <scope>NUCLEOTIDE SEQUENCE</scope>
    <source>
        <strain evidence="1">AN1007</strain>
    </source>
</reference>